<dbReference type="InterPro" id="IPR037066">
    <property type="entry name" value="Plug_dom_sf"/>
</dbReference>
<dbReference type="NCBIfam" id="TIGR04057">
    <property type="entry name" value="SusC_RagA_signa"/>
    <property type="match status" value="1"/>
</dbReference>
<dbReference type="Pfam" id="PF00593">
    <property type="entry name" value="TonB_dep_Rec_b-barrel"/>
    <property type="match status" value="1"/>
</dbReference>
<keyword evidence="7 8" id="KW-0998">Cell outer membrane</keyword>
<evidence type="ECO:0000256" key="8">
    <source>
        <dbReference type="PROSITE-ProRule" id="PRU01360"/>
    </source>
</evidence>
<dbReference type="InterPro" id="IPR023997">
    <property type="entry name" value="TonB-dep_OMP_SusC/RagA_CS"/>
</dbReference>
<evidence type="ECO:0000313" key="13">
    <source>
        <dbReference type="EMBL" id="RGT51267.1"/>
    </source>
</evidence>
<dbReference type="AlphaFoldDB" id="A0A3E4KZP2"/>
<evidence type="ECO:0000313" key="14">
    <source>
        <dbReference type="EMBL" id="RHL89472.1"/>
    </source>
</evidence>
<comment type="subcellular location">
    <subcellularLocation>
        <location evidence="1 8">Cell outer membrane</location>
        <topology evidence="1 8">Multi-pass membrane protein</topology>
    </subcellularLocation>
</comment>
<name>A0A3E4KZP2_9BACE</name>
<keyword evidence="4 8" id="KW-0812">Transmembrane</keyword>
<dbReference type="Pfam" id="PF13715">
    <property type="entry name" value="CarbopepD_reg_2"/>
    <property type="match status" value="1"/>
</dbReference>
<organism evidence="14 16">
    <name type="scientific">Bacteroides intestinalis</name>
    <dbReference type="NCBI Taxonomy" id="329854"/>
    <lineage>
        <taxon>Bacteria</taxon>
        <taxon>Pseudomonadati</taxon>
        <taxon>Bacteroidota</taxon>
        <taxon>Bacteroidia</taxon>
        <taxon>Bacteroidales</taxon>
        <taxon>Bacteroidaceae</taxon>
        <taxon>Bacteroides</taxon>
    </lineage>
</organism>
<feature type="signal peptide" evidence="10">
    <location>
        <begin position="1"/>
        <end position="26"/>
    </location>
</feature>
<evidence type="ECO:0000256" key="3">
    <source>
        <dbReference type="ARBA" id="ARBA00022452"/>
    </source>
</evidence>
<dbReference type="Gene3D" id="2.170.130.10">
    <property type="entry name" value="TonB-dependent receptor, plug domain"/>
    <property type="match status" value="1"/>
</dbReference>
<proteinExistence type="inferred from homology"/>
<dbReference type="InterPro" id="IPR008969">
    <property type="entry name" value="CarboxyPept-like_regulatory"/>
</dbReference>
<dbReference type="RefSeq" id="WP_007666373.1">
    <property type="nucleotide sequence ID" value="NZ_JADNLS010000025.1"/>
</dbReference>
<evidence type="ECO:0000256" key="10">
    <source>
        <dbReference type="SAM" id="SignalP"/>
    </source>
</evidence>
<dbReference type="EMBL" id="QRPE01000024">
    <property type="protein sequence ID" value="RHL89472.1"/>
    <property type="molecule type" value="Genomic_DNA"/>
</dbReference>
<keyword evidence="3 8" id="KW-1134">Transmembrane beta strand</keyword>
<sequence>MKCTNYCFKPLGLLFLLCLIPLWAFSQNITVKGVVKDATGESVIGASVVQKGTSNGIITDIDGNFTLNVPSNSTIVISFVGYKTQEIPVAGKTQINVTLKEDAEMLDEVVVVGYGQMKRSDLTGSVVSVNDQAIKKSVPTSIDQVLQGRAAGVQIQANTGTPGGSSAIRIRGINSLNATNQPIFVIDGVIVDSSSSDNGTSNPLSSINPSDIVSMDVLKDASATAIYGARASNGVIMITTKRGKAGEATITYDGYVGWQSMPKKLEMMNLREYAAHHNVRADAQIVAHSNNFVNPELLGEGTDWQDELYRNALMTSHNISITGGQEKVTYAFSAGYLDQAGIALGSGFKRLSLRGNLEAQIKSWLKGGINFSMSDSKQKVGADNNIIMTALQSQPSTAVTSADGSYDGPDDQYMPDNPVALAEIRTNNNKKENFRFSTYLEATLLKGLTLKTELSTDYNLNKYYYYEPDFTFGVKVNNTRTGRWTKNDSKYWSWRNILTYNRTFNDKHNINAMVGQEMSENHWETQESRATGYLSNSAQDPSAGGQVDGSGYQDNSSILSYFGRAFYSFADRYLLTATIRRDGSSKFAKNNRWGWFPSAALAWKASNETFLKDNPIINNLKIRLGWGTTGNQNVQDWAYIALLATKNTPWGNGVLNGNTANPDLKWETTYSTNLGLDLNLFDNRIEFIADFYYKKTKDMLLQVALPAFLGSSGQGAASNPWSNIGSLENKGVELTLNTVNIDTKDFQWRSNFVFSLNRNKVVEMDTETGSLPYSLQVGSDTQTVTNSVAGKPIAQFWGYKVIGRFDEPTDFYYTDANGAVKEVARPINQGIAQGETWLGDYIFADINNDGKIDNNDQTFIGNPEPKFTYGIGNTFSWKGFDLTIFLSGSYGNDVLNYNRRWLEQSGANSNLLKSTGYAIVEKIDPNGPDDFRNFHVTGGDPLSPRLYTASAKNFNWRVSDRYIEDGSYLRIQNISLGYTFPKKWLGKTPIQNLKVYANLQNVYTWTKYKGYDPEVGSLWGNTLYNGIDYGRYPSPRIYTFGLTASF</sequence>
<keyword evidence="6 8" id="KW-0472">Membrane</keyword>
<evidence type="ECO:0000259" key="12">
    <source>
        <dbReference type="Pfam" id="PF07715"/>
    </source>
</evidence>
<evidence type="ECO:0000313" key="15">
    <source>
        <dbReference type="Proteomes" id="UP000284772"/>
    </source>
</evidence>
<dbReference type="Pfam" id="PF07715">
    <property type="entry name" value="Plug"/>
    <property type="match status" value="1"/>
</dbReference>
<keyword evidence="5 9" id="KW-0798">TonB box</keyword>
<evidence type="ECO:0000256" key="9">
    <source>
        <dbReference type="RuleBase" id="RU003357"/>
    </source>
</evidence>
<evidence type="ECO:0000256" key="6">
    <source>
        <dbReference type="ARBA" id="ARBA00023136"/>
    </source>
</evidence>
<dbReference type="SUPFAM" id="SSF56935">
    <property type="entry name" value="Porins"/>
    <property type="match status" value="1"/>
</dbReference>
<reference evidence="15 16" key="1">
    <citation type="submission" date="2018-08" db="EMBL/GenBank/DDBJ databases">
        <title>A genome reference for cultivated species of the human gut microbiota.</title>
        <authorList>
            <person name="Zou Y."/>
            <person name="Xue W."/>
            <person name="Luo G."/>
        </authorList>
    </citation>
    <scope>NUCLEOTIDE SEQUENCE [LARGE SCALE GENOMIC DNA]</scope>
    <source>
        <strain evidence="13 15">AF19-10AC</strain>
        <strain evidence="14 16">AF36-16BH</strain>
    </source>
</reference>
<feature type="domain" description="TonB-dependent receptor plug" evidence="12">
    <location>
        <begin position="119"/>
        <end position="235"/>
    </location>
</feature>
<gene>
    <name evidence="13" type="ORF">DWX27_12505</name>
    <name evidence="14" type="ORF">DWZ95_17325</name>
</gene>
<protein>
    <submittedName>
        <fullName evidence="14">TonB-dependent receptor</fullName>
    </submittedName>
</protein>
<evidence type="ECO:0000256" key="7">
    <source>
        <dbReference type="ARBA" id="ARBA00023237"/>
    </source>
</evidence>
<feature type="chain" id="PRO_5043182460" evidence="10">
    <location>
        <begin position="27"/>
        <end position="1046"/>
    </location>
</feature>
<dbReference type="FunFam" id="2.60.40.1120:FF:000003">
    <property type="entry name" value="Outer membrane protein Omp121"/>
    <property type="match status" value="1"/>
</dbReference>
<accession>A0A3E4KZP2</accession>
<dbReference type="InterPro" id="IPR012910">
    <property type="entry name" value="Plug_dom"/>
</dbReference>
<keyword evidence="14" id="KW-0675">Receptor</keyword>
<evidence type="ECO:0000256" key="2">
    <source>
        <dbReference type="ARBA" id="ARBA00022448"/>
    </source>
</evidence>
<evidence type="ECO:0000259" key="11">
    <source>
        <dbReference type="Pfam" id="PF00593"/>
    </source>
</evidence>
<dbReference type="FunFam" id="2.170.130.10:FF:000008">
    <property type="entry name" value="SusC/RagA family TonB-linked outer membrane protein"/>
    <property type="match status" value="1"/>
</dbReference>
<dbReference type="InterPro" id="IPR036942">
    <property type="entry name" value="Beta-barrel_TonB_sf"/>
</dbReference>
<dbReference type="InterPro" id="IPR023996">
    <property type="entry name" value="TonB-dep_OMP_SusC/RagA"/>
</dbReference>
<dbReference type="GeneID" id="26161421"/>
<dbReference type="PROSITE" id="PS52016">
    <property type="entry name" value="TONB_DEPENDENT_REC_3"/>
    <property type="match status" value="1"/>
</dbReference>
<dbReference type="GO" id="GO:0009279">
    <property type="term" value="C:cell outer membrane"/>
    <property type="evidence" value="ECO:0007669"/>
    <property type="project" value="UniProtKB-SubCell"/>
</dbReference>
<dbReference type="EMBL" id="QRWT01000012">
    <property type="protein sequence ID" value="RGT51267.1"/>
    <property type="molecule type" value="Genomic_DNA"/>
</dbReference>
<dbReference type="Gene3D" id="2.40.170.20">
    <property type="entry name" value="TonB-dependent receptor, beta-barrel domain"/>
    <property type="match status" value="1"/>
</dbReference>
<evidence type="ECO:0000313" key="16">
    <source>
        <dbReference type="Proteomes" id="UP000285013"/>
    </source>
</evidence>
<evidence type="ECO:0000256" key="5">
    <source>
        <dbReference type="ARBA" id="ARBA00023077"/>
    </source>
</evidence>
<evidence type="ECO:0000256" key="1">
    <source>
        <dbReference type="ARBA" id="ARBA00004571"/>
    </source>
</evidence>
<comment type="similarity">
    <text evidence="8 9">Belongs to the TonB-dependent receptor family.</text>
</comment>
<dbReference type="Proteomes" id="UP000285013">
    <property type="component" value="Unassembled WGS sequence"/>
</dbReference>
<dbReference type="Gene3D" id="2.60.40.1120">
    <property type="entry name" value="Carboxypeptidase-like, regulatory domain"/>
    <property type="match status" value="1"/>
</dbReference>
<dbReference type="Proteomes" id="UP000284772">
    <property type="component" value="Unassembled WGS sequence"/>
</dbReference>
<evidence type="ECO:0000256" key="4">
    <source>
        <dbReference type="ARBA" id="ARBA00022692"/>
    </source>
</evidence>
<comment type="caution">
    <text evidence="14">The sequence shown here is derived from an EMBL/GenBank/DDBJ whole genome shotgun (WGS) entry which is preliminary data.</text>
</comment>
<dbReference type="InterPro" id="IPR039426">
    <property type="entry name" value="TonB-dep_rcpt-like"/>
</dbReference>
<dbReference type="InterPro" id="IPR000531">
    <property type="entry name" value="Beta-barrel_TonB"/>
</dbReference>
<keyword evidence="10" id="KW-0732">Signal</keyword>
<dbReference type="NCBIfam" id="TIGR04056">
    <property type="entry name" value="OMP_RagA_SusC"/>
    <property type="match status" value="1"/>
</dbReference>
<keyword evidence="2 8" id="KW-0813">Transport</keyword>
<dbReference type="SUPFAM" id="SSF49464">
    <property type="entry name" value="Carboxypeptidase regulatory domain-like"/>
    <property type="match status" value="1"/>
</dbReference>
<feature type="domain" description="TonB-dependent receptor-like beta-barrel" evidence="11">
    <location>
        <begin position="403"/>
        <end position="1002"/>
    </location>
</feature>